<comment type="subunit">
    <text evidence="12">Monomer and homodimer.</text>
</comment>
<dbReference type="Pfam" id="PF06463">
    <property type="entry name" value="Mob_synth_C"/>
    <property type="match status" value="1"/>
</dbReference>
<feature type="binding site" evidence="12">
    <location>
        <position position="73"/>
    </location>
    <ligand>
        <name>S-adenosyl-L-methionine</name>
        <dbReference type="ChEBI" id="CHEBI:59789"/>
    </ligand>
</feature>
<evidence type="ECO:0000256" key="3">
    <source>
        <dbReference type="ARBA" id="ARBA00022691"/>
    </source>
</evidence>
<reference evidence="15" key="1">
    <citation type="journal article" date="2023" name="Int. J. Syst. Evol. Microbiol.">
        <title>Mesoterricola silvestris gen. nov., sp. nov., Mesoterricola sediminis sp. nov., Geothrix oryzae sp. nov., Geothrix edaphica sp. nov., Geothrix rubra sp. nov., and Geothrix limicola sp. nov., six novel members of Acidobacteriota isolated from soils.</title>
        <authorList>
            <person name="Itoh H."/>
            <person name="Sugisawa Y."/>
            <person name="Mise K."/>
            <person name="Xu Z."/>
            <person name="Kuniyasu M."/>
            <person name="Ushijima N."/>
            <person name="Kawano K."/>
            <person name="Kobayashi E."/>
            <person name="Shiratori Y."/>
            <person name="Masuda Y."/>
            <person name="Senoo K."/>
        </authorList>
    </citation>
    <scope>NUCLEOTIDE SEQUENCE [LARGE SCALE GENOMIC DNA]</scope>
    <source>
        <strain evidence="15">Red222</strain>
    </source>
</reference>
<keyword evidence="4 12" id="KW-0479">Metal-binding</keyword>
<comment type="similarity">
    <text evidence="12">Belongs to the radical SAM superfamily. MoaA family.</text>
</comment>
<dbReference type="InterPro" id="IPR013483">
    <property type="entry name" value="MoaA"/>
</dbReference>
<dbReference type="EMBL" id="AP027079">
    <property type="protein sequence ID" value="BDU68222.1"/>
    <property type="molecule type" value="Genomic_DNA"/>
</dbReference>
<feature type="binding site" evidence="12">
    <location>
        <position position="28"/>
    </location>
    <ligand>
        <name>S-adenosyl-L-methionine</name>
        <dbReference type="ChEBI" id="CHEBI:59789"/>
    </ligand>
</feature>
<feature type="binding site" evidence="12">
    <location>
        <begin position="264"/>
        <end position="266"/>
    </location>
    <ligand>
        <name>GTP</name>
        <dbReference type="ChEBI" id="CHEBI:37565"/>
    </ligand>
</feature>
<feature type="binding site" evidence="12">
    <location>
        <position position="29"/>
    </location>
    <ligand>
        <name>[4Fe-4S] cluster</name>
        <dbReference type="ChEBI" id="CHEBI:49883"/>
        <label>1</label>
        <note>4Fe-4S-S-AdoMet</note>
    </ligand>
</feature>
<dbReference type="SUPFAM" id="SSF102114">
    <property type="entry name" value="Radical SAM enzymes"/>
    <property type="match status" value="1"/>
</dbReference>
<dbReference type="InterPro" id="IPR058240">
    <property type="entry name" value="rSAM_sf"/>
</dbReference>
<evidence type="ECO:0000259" key="13">
    <source>
        <dbReference type="PROSITE" id="PS51918"/>
    </source>
</evidence>
<dbReference type="SFLD" id="SFLDG01386">
    <property type="entry name" value="main_SPASM_domain-containing"/>
    <property type="match status" value="1"/>
</dbReference>
<feature type="binding site" evidence="12">
    <location>
        <position position="22"/>
    </location>
    <ligand>
        <name>[4Fe-4S] cluster</name>
        <dbReference type="ChEBI" id="CHEBI:49883"/>
        <label>1</label>
        <note>4Fe-4S-S-AdoMet</note>
    </ligand>
</feature>
<evidence type="ECO:0000313" key="14">
    <source>
        <dbReference type="EMBL" id="BDU68222.1"/>
    </source>
</evidence>
<dbReference type="SMART" id="SM00729">
    <property type="entry name" value="Elp3"/>
    <property type="match status" value="1"/>
</dbReference>
<comment type="function">
    <text evidence="12">Catalyzes the cyclization of GTP to (8S)-3',8-cyclo-7,8-dihydroguanosine 5'-triphosphate.</text>
</comment>
<dbReference type="InterPro" id="IPR007197">
    <property type="entry name" value="rSAM"/>
</dbReference>
<dbReference type="SFLD" id="SFLDG01067">
    <property type="entry name" value="SPASM/twitch_domain_containing"/>
    <property type="match status" value="1"/>
</dbReference>
<feature type="binding site" evidence="12">
    <location>
        <position position="124"/>
    </location>
    <ligand>
        <name>S-adenosyl-L-methionine</name>
        <dbReference type="ChEBI" id="CHEBI:59789"/>
    </ligand>
</feature>
<evidence type="ECO:0000256" key="9">
    <source>
        <dbReference type="ARBA" id="ARBA00023150"/>
    </source>
</evidence>
<evidence type="ECO:0000256" key="8">
    <source>
        <dbReference type="ARBA" id="ARBA00023134"/>
    </source>
</evidence>
<feature type="binding site" evidence="12">
    <location>
        <position position="196"/>
    </location>
    <ligand>
        <name>S-adenosyl-L-methionine</name>
        <dbReference type="ChEBI" id="CHEBI:59789"/>
    </ligand>
</feature>
<evidence type="ECO:0000256" key="4">
    <source>
        <dbReference type="ARBA" id="ARBA00022723"/>
    </source>
</evidence>
<dbReference type="InterPro" id="IPR050105">
    <property type="entry name" value="MoCo_biosynth_MoaA/MoaC"/>
</dbReference>
<evidence type="ECO:0000256" key="7">
    <source>
        <dbReference type="ARBA" id="ARBA00023014"/>
    </source>
</evidence>
<dbReference type="InterPro" id="IPR013785">
    <property type="entry name" value="Aldolase_TIM"/>
</dbReference>
<keyword evidence="6 12" id="KW-0408">Iron</keyword>
<feature type="binding site" evidence="12">
    <location>
        <position position="276"/>
    </location>
    <ligand>
        <name>[4Fe-4S] cluster</name>
        <dbReference type="ChEBI" id="CHEBI:49883"/>
        <label>2</label>
        <note>4Fe-4S-substrate</note>
    </ligand>
</feature>
<keyword evidence="15" id="KW-1185">Reference proteome</keyword>
<feature type="binding site" evidence="12">
    <location>
        <position position="15"/>
    </location>
    <ligand>
        <name>GTP</name>
        <dbReference type="ChEBI" id="CHEBI:37565"/>
    </ligand>
</feature>
<dbReference type="CDD" id="cd21117">
    <property type="entry name" value="Twitch_MoaA"/>
    <property type="match status" value="1"/>
</dbReference>
<proteinExistence type="inferred from homology"/>
<dbReference type="PROSITE" id="PS01305">
    <property type="entry name" value="MOAA_NIFB_PQQE"/>
    <property type="match status" value="1"/>
</dbReference>
<sequence length="334" mass="37026">MEPLDTLGRPLRALRISVTDRCNFRCTYCMPKEVFGPDYPFLPREALLSFEEITRLVRVFAGLGVTKLRLTGGEPLMRRELSSLVRMLAAVPGIEDLALTTNGVLLPDQAEALRAAGLKRLTVSLDTLRPDRFRALSDTDLPLSRVLEGLVAAKAAGFSRLKLNCVLQRGVNEDEILDLAAFAREQGHSLRFIEFMDVGTTNGWRMESVVPAAEVHRRLHERWPLEPVDAPRGAVAREWRYRDGQGELGLIASVTAPFCRGCDRARLSADGHLYTCLFAGGGLDLKAFLRSGHGDADLASLLAFHWKRRDDHYSELRHGATPGLPKVEMSRIGG</sequence>
<evidence type="ECO:0000256" key="10">
    <source>
        <dbReference type="ARBA" id="ARBA00023239"/>
    </source>
</evidence>
<evidence type="ECO:0000313" key="15">
    <source>
        <dbReference type="Proteomes" id="UP001242010"/>
    </source>
</evidence>
<dbReference type="Pfam" id="PF04055">
    <property type="entry name" value="Radical_SAM"/>
    <property type="match status" value="1"/>
</dbReference>
<dbReference type="InterPro" id="IPR006638">
    <property type="entry name" value="Elp3/MiaA/NifB-like_rSAM"/>
</dbReference>
<feature type="binding site" evidence="12">
    <location>
        <position position="26"/>
    </location>
    <ligand>
        <name>[4Fe-4S] cluster</name>
        <dbReference type="ChEBI" id="CHEBI:49883"/>
        <label>1</label>
        <note>4Fe-4S-S-AdoMet</note>
    </ligand>
</feature>
<dbReference type="InterPro" id="IPR010505">
    <property type="entry name" value="MoaA_twitch"/>
</dbReference>
<comment type="cofactor">
    <cofactor evidence="12">
        <name>[4Fe-4S] cluster</name>
        <dbReference type="ChEBI" id="CHEBI:49883"/>
    </cofactor>
    <text evidence="12">Binds 2 [4Fe-4S] clusters. Binds 1 [4Fe-4S] cluster coordinated with 3 cysteines and an exchangeable S-adenosyl-L-methionine and 1 [4Fe-4S] cluster coordinated with 3 cysteines and the GTP-derived substrate.</text>
</comment>
<dbReference type="PANTHER" id="PTHR22960">
    <property type="entry name" value="MOLYBDOPTERIN COFACTOR SYNTHESIS PROTEIN A"/>
    <property type="match status" value="1"/>
</dbReference>
<dbReference type="PROSITE" id="PS51918">
    <property type="entry name" value="RADICAL_SAM"/>
    <property type="match status" value="1"/>
</dbReference>
<evidence type="ECO:0000256" key="12">
    <source>
        <dbReference type="HAMAP-Rule" id="MF_01225"/>
    </source>
</evidence>
<feature type="binding site" evidence="12">
    <location>
        <position position="262"/>
    </location>
    <ligand>
        <name>[4Fe-4S] cluster</name>
        <dbReference type="ChEBI" id="CHEBI:49883"/>
        <label>2</label>
        <note>4Fe-4S-substrate</note>
    </ligand>
</feature>
<dbReference type="RefSeq" id="WP_286354846.1">
    <property type="nucleotide sequence ID" value="NZ_AP027079.1"/>
</dbReference>
<accession>A0ABM8DMU1</accession>
<dbReference type="NCBIfam" id="TIGR02666">
    <property type="entry name" value="moaA"/>
    <property type="match status" value="1"/>
</dbReference>
<evidence type="ECO:0000256" key="6">
    <source>
        <dbReference type="ARBA" id="ARBA00023004"/>
    </source>
</evidence>
<dbReference type="InterPro" id="IPR040064">
    <property type="entry name" value="MoaA-like"/>
</dbReference>
<comment type="pathway">
    <text evidence="12">Cofactor biosynthesis; molybdopterin biosynthesis.</text>
</comment>
<dbReference type="Gene3D" id="3.20.20.70">
    <property type="entry name" value="Aldolase class I"/>
    <property type="match status" value="1"/>
</dbReference>
<keyword evidence="7 12" id="KW-0411">Iron-sulfur</keyword>
<feature type="binding site" evidence="12">
    <location>
        <position position="162"/>
    </location>
    <ligand>
        <name>GTP</name>
        <dbReference type="ChEBI" id="CHEBI:37565"/>
    </ligand>
</feature>
<dbReference type="SFLD" id="SFLDG01383">
    <property type="entry name" value="cyclic_pyranopterin_phosphate"/>
    <property type="match status" value="1"/>
</dbReference>
<organism evidence="14 15">
    <name type="scientific">Geothrix oryzae</name>
    <dbReference type="NCBI Taxonomy" id="2927975"/>
    <lineage>
        <taxon>Bacteria</taxon>
        <taxon>Pseudomonadati</taxon>
        <taxon>Acidobacteriota</taxon>
        <taxon>Holophagae</taxon>
        <taxon>Holophagales</taxon>
        <taxon>Holophagaceae</taxon>
        <taxon>Geothrix</taxon>
    </lineage>
</organism>
<keyword evidence="3 12" id="KW-0949">S-adenosyl-L-methionine</keyword>
<keyword evidence="9 12" id="KW-0501">Molybdenum cofactor biosynthesis</keyword>
<comment type="catalytic activity">
    <reaction evidence="11 12">
        <text>GTP + AH2 + S-adenosyl-L-methionine = (8S)-3',8-cyclo-7,8-dihydroguanosine 5'-triphosphate + 5'-deoxyadenosine + L-methionine + A + H(+)</text>
        <dbReference type="Rhea" id="RHEA:49576"/>
        <dbReference type="ChEBI" id="CHEBI:13193"/>
        <dbReference type="ChEBI" id="CHEBI:15378"/>
        <dbReference type="ChEBI" id="CHEBI:17319"/>
        <dbReference type="ChEBI" id="CHEBI:17499"/>
        <dbReference type="ChEBI" id="CHEBI:37565"/>
        <dbReference type="ChEBI" id="CHEBI:57844"/>
        <dbReference type="ChEBI" id="CHEBI:59789"/>
        <dbReference type="ChEBI" id="CHEBI:131766"/>
        <dbReference type="EC" id="4.1.99.22"/>
    </reaction>
</comment>
<keyword evidence="2 12" id="KW-0004">4Fe-4S</keyword>
<feature type="binding site" evidence="12">
    <location>
        <position position="259"/>
    </location>
    <ligand>
        <name>[4Fe-4S] cluster</name>
        <dbReference type="ChEBI" id="CHEBI:49883"/>
        <label>2</label>
        <note>4Fe-4S-substrate</note>
    </ligand>
</feature>
<dbReference type="EC" id="4.1.99.22" evidence="1 12"/>
<dbReference type="PANTHER" id="PTHR22960:SF0">
    <property type="entry name" value="MOLYBDENUM COFACTOR BIOSYNTHESIS PROTEIN 1"/>
    <property type="match status" value="1"/>
</dbReference>
<keyword evidence="10 12" id="KW-0456">Lyase</keyword>
<keyword evidence="8 12" id="KW-0342">GTP-binding</keyword>
<evidence type="ECO:0000256" key="5">
    <source>
        <dbReference type="ARBA" id="ARBA00022741"/>
    </source>
</evidence>
<evidence type="ECO:0000256" key="1">
    <source>
        <dbReference type="ARBA" id="ARBA00012167"/>
    </source>
</evidence>
<feature type="binding site" evidence="12">
    <location>
        <position position="100"/>
    </location>
    <ligand>
        <name>GTP</name>
        <dbReference type="ChEBI" id="CHEBI:37565"/>
    </ligand>
</feature>
<name>A0ABM8DMU1_9BACT</name>
<evidence type="ECO:0000256" key="11">
    <source>
        <dbReference type="ARBA" id="ARBA00048697"/>
    </source>
</evidence>
<dbReference type="SFLD" id="SFLDS00029">
    <property type="entry name" value="Radical_SAM"/>
    <property type="match status" value="1"/>
</dbReference>
<evidence type="ECO:0000256" key="2">
    <source>
        <dbReference type="ARBA" id="ARBA00022485"/>
    </source>
</evidence>
<dbReference type="Proteomes" id="UP001242010">
    <property type="component" value="Chromosome"/>
</dbReference>
<gene>
    <name evidence="14" type="primary">moaA_1</name>
    <name evidence="12" type="synonym">moaA</name>
    <name evidence="14" type="ORF">GETHOR_03230</name>
</gene>
<feature type="binding site" evidence="12">
    <location>
        <position position="69"/>
    </location>
    <ligand>
        <name>GTP</name>
        <dbReference type="ChEBI" id="CHEBI:37565"/>
    </ligand>
</feature>
<protein>
    <recommendedName>
        <fullName evidence="1 12">GTP 3',8-cyclase</fullName>
        <ecNumber evidence="1 12">4.1.99.22</ecNumber>
    </recommendedName>
    <alternativeName>
        <fullName evidence="12">Molybdenum cofactor biosynthesis protein A</fullName>
    </alternativeName>
</protein>
<dbReference type="InterPro" id="IPR000385">
    <property type="entry name" value="MoaA_NifB_PqqE_Fe-S-bd_CS"/>
</dbReference>
<keyword evidence="5 12" id="KW-0547">Nucleotide-binding</keyword>
<dbReference type="HAMAP" id="MF_01225_B">
    <property type="entry name" value="MoaA_B"/>
    <property type="match status" value="1"/>
</dbReference>
<feature type="domain" description="Radical SAM core" evidence="13">
    <location>
        <begin position="6"/>
        <end position="226"/>
    </location>
</feature>
<dbReference type="CDD" id="cd01335">
    <property type="entry name" value="Radical_SAM"/>
    <property type="match status" value="1"/>
</dbReference>